<dbReference type="EMBL" id="BSXT01000181">
    <property type="protein sequence ID" value="GMF20044.1"/>
    <property type="molecule type" value="Genomic_DNA"/>
</dbReference>
<feature type="region of interest" description="Disordered" evidence="1">
    <location>
        <begin position="18"/>
        <end position="132"/>
    </location>
</feature>
<reference evidence="2" key="1">
    <citation type="submission" date="2023-04" db="EMBL/GenBank/DDBJ databases">
        <title>Phytophthora fragariaefolia NBRC 109709.</title>
        <authorList>
            <person name="Ichikawa N."/>
            <person name="Sato H."/>
            <person name="Tonouchi N."/>
        </authorList>
    </citation>
    <scope>NUCLEOTIDE SEQUENCE</scope>
    <source>
        <strain evidence="2">NBRC 109709</strain>
    </source>
</reference>
<feature type="compositionally biased region" description="Basic and acidic residues" evidence="1">
    <location>
        <begin position="80"/>
        <end position="102"/>
    </location>
</feature>
<gene>
    <name evidence="2" type="ORF">Pfra01_000227000</name>
</gene>
<dbReference type="AlphaFoldDB" id="A0A9W6TUD7"/>
<proteinExistence type="predicted"/>
<evidence type="ECO:0000313" key="2">
    <source>
        <dbReference type="EMBL" id="GMF20044.1"/>
    </source>
</evidence>
<organism evidence="2 3">
    <name type="scientific">Phytophthora fragariaefolia</name>
    <dbReference type="NCBI Taxonomy" id="1490495"/>
    <lineage>
        <taxon>Eukaryota</taxon>
        <taxon>Sar</taxon>
        <taxon>Stramenopiles</taxon>
        <taxon>Oomycota</taxon>
        <taxon>Peronosporomycetes</taxon>
        <taxon>Peronosporales</taxon>
        <taxon>Peronosporaceae</taxon>
        <taxon>Phytophthora</taxon>
    </lineage>
</organism>
<dbReference type="Proteomes" id="UP001165121">
    <property type="component" value="Unassembled WGS sequence"/>
</dbReference>
<feature type="compositionally biased region" description="Acidic residues" evidence="1">
    <location>
        <begin position="60"/>
        <end position="74"/>
    </location>
</feature>
<evidence type="ECO:0000313" key="3">
    <source>
        <dbReference type="Proteomes" id="UP001165121"/>
    </source>
</evidence>
<comment type="caution">
    <text evidence="2">The sequence shown here is derived from an EMBL/GenBank/DDBJ whole genome shotgun (WGS) entry which is preliminary data.</text>
</comment>
<evidence type="ECO:0000256" key="1">
    <source>
        <dbReference type="SAM" id="MobiDB-lite"/>
    </source>
</evidence>
<sequence>MSSHYLTELNVSDRVALGLGGSTESSSDSISRGIDGTVTTDTDTDMTVEWTTPFTRPDSSSEDAEDRVTDEDQSGSDYADPYHSDEHDRHGAAANDAERRAEAVGTYGRSENRGRRGDFPNSTSRHQGLDRRSRQYGPCAACGGANHSAHYGFKRRKLCKQVHDAAKCEAFQTMST</sequence>
<keyword evidence="3" id="KW-1185">Reference proteome</keyword>
<accession>A0A9W6TUD7</accession>
<name>A0A9W6TUD7_9STRA</name>
<protein>
    <submittedName>
        <fullName evidence="2">Unnamed protein product</fullName>
    </submittedName>
</protein>
<feature type="compositionally biased region" description="Low complexity" evidence="1">
    <location>
        <begin position="22"/>
        <end position="52"/>
    </location>
</feature>